<keyword evidence="3" id="KW-0963">Cytoplasm</keyword>
<name>A0A1W2DM54_KIBAR</name>
<comment type="subcellular location">
    <subcellularLocation>
        <location evidence="1">Cytoplasm</location>
    </subcellularLocation>
</comment>
<gene>
    <name evidence="6" type="ORF">SAMN05661093_03499</name>
</gene>
<keyword evidence="7" id="KW-1185">Reference proteome</keyword>
<sequence length="250" mass="26317">MRDPHSGWIQLSAAEFVLLWTALELGPIPLALGIPAIGRTTRTRKALMDEASLTLQSRDLGTVHAPARDVVGVLRLLAEHQTLVDLTVDGQDSSLAAIGASSSRGRAVAARVGDEVRVGLVDRVVIALLDAVIPLQAGPGSPTNIRVADYEMACAEGAYDGLSGFIRTLTDAGIRQTDASMVARALTTRLGGGRLGVSHGRDRAHMSWVDTPDGRYALRAVAGWVSVTPVDPYRLGAMADEMVVSASAMS</sequence>
<organism evidence="6 7">
    <name type="scientific">Kibdelosporangium aridum</name>
    <dbReference type="NCBI Taxonomy" id="2030"/>
    <lineage>
        <taxon>Bacteria</taxon>
        <taxon>Bacillati</taxon>
        <taxon>Actinomycetota</taxon>
        <taxon>Actinomycetes</taxon>
        <taxon>Pseudonocardiales</taxon>
        <taxon>Pseudonocardiaceae</taxon>
        <taxon>Kibdelosporangium</taxon>
    </lineage>
</organism>
<evidence type="ECO:0000256" key="3">
    <source>
        <dbReference type="ARBA" id="ARBA00022490"/>
    </source>
</evidence>
<comment type="similarity">
    <text evidence="2">Belongs to the EspG family.</text>
</comment>
<dbReference type="AlphaFoldDB" id="A0A1W2DM54"/>
<dbReference type="EMBL" id="FWXV01000002">
    <property type="protein sequence ID" value="SMC98096.1"/>
    <property type="molecule type" value="Genomic_DNA"/>
</dbReference>
<keyword evidence="4" id="KW-0143">Chaperone</keyword>
<dbReference type="RefSeq" id="WP_084427495.1">
    <property type="nucleotide sequence ID" value="NZ_FWXV01000002.1"/>
</dbReference>
<dbReference type="Proteomes" id="UP000192674">
    <property type="component" value="Unassembled WGS sequence"/>
</dbReference>
<feature type="transmembrane region" description="Helical" evidence="5">
    <location>
        <begin position="16"/>
        <end position="38"/>
    </location>
</feature>
<evidence type="ECO:0000313" key="7">
    <source>
        <dbReference type="Proteomes" id="UP000192674"/>
    </source>
</evidence>
<evidence type="ECO:0000256" key="5">
    <source>
        <dbReference type="SAM" id="Phobius"/>
    </source>
</evidence>
<evidence type="ECO:0000313" key="6">
    <source>
        <dbReference type="EMBL" id="SMC98096.1"/>
    </source>
</evidence>
<dbReference type="OrthoDB" id="3679349at2"/>
<reference evidence="6 7" key="1">
    <citation type="submission" date="2017-04" db="EMBL/GenBank/DDBJ databases">
        <authorList>
            <person name="Afonso C.L."/>
            <person name="Miller P.J."/>
            <person name="Scott M.A."/>
            <person name="Spackman E."/>
            <person name="Goraichik I."/>
            <person name="Dimitrov K.M."/>
            <person name="Suarez D.L."/>
            <person name="Swayne D.E."/>
        </authorList>
    </citation>
    <scope>NUCLEOTIDE SEQUENCE [LARGE SCALE GENOMIC DNA]</scope>
    <source>
        <strain evidence="6 7">DSM 43828</strain>
    </source>
</reference>
<dbReference type="Pfam" id="PF14011">
    <property type="entry name" value="ESX-1_EspG"/>
    <property type="match status" value="1"/>
</dbReference>
<evidence type="ECO:0000256" key="1">
    <source>
        <dbReference type="ARBA" id="ARBA00004496"/>
    </source>
</evidence>
<dbReference type="InterPro" id="IPR025734">
    <property type="entry name" value="EspG"/>
</dbReference>
<evidence type="ECO:0000256" key="4">
    <source>
        <dbReference type="ARBA" id="ARBA00023186"/>
    </source>
</evidence>
<keyword evidence="5" id="KW-0472">Membrane</keyword>
<keyword evidence="5" id="KW-1133">Transmembrane helix</keyword>
<protein>
    <submittedName>
        <fullName evidence="6">EspG family protein</fullName>
    </submittedName>
</protein>
<accession>A0A1W2DM54</accession>
<evidence type="ECO:0000256" key="2">
    <source>
        <dbReference type="ARBA" id="ARBA00006411"/>
    </source>
</evidence>
<proteinExistence type="inferred from homology"/>
<keyword evidence="5" id="KW-0812">Transmembrane</keyword>